<evidence type="ECO:0000259" key="6">
    <source>
        <dbReference type="Pfam" id="PF13193"/>
    </source>
</evidence>
<evidence type="ECO:0000259" key="5">
    <source>
        <dbReference type="Pfam" id="PF00501"/>
    </source>
</evidence>
<dbReference type="AlphaFoldDB" id="A0A6L5JU58"/>
<dbReference type="CDD" id="cd05943">
    <property type="entry name" value="AACS"/>
    <property type="match status" value="1"/>
</dbReference>
<feature type="domain" description="Acetyl-coenzyme A synthetase N-terminal" evidence="7">
    <location>
        <begin position="49"/>
        <end position="104"/>
    </location>
</feature>
<dbReference type="PANTHER" id="PTHR42921">
    <property type="entry name" value="ACETOACETYL-COA SYNTHETASE"/>
    <property type="match status" value="1"/>
</dbReference>
<evidence type="ECO:0000313" key="9">
    <source>
        <dbReference type="Proteomes" id="UP000480275"/>
    </source>
</evidence>
<dbReference type="PANTHER" id="PTHR42921:SF1">
    <property type="entry name" value="ACETOACETYL-COA SYNTHETASE"/>
    <property type="match status" value="1"/>
</dbReference>
<dbReference type="GO" id="GO:0030729">
    <property type="term" value="F:acetoacetate-CoA ligase activity"/>
    <property type="evidence" value="ECO:0007669"/>
    <property type="project" value="UniProtKB-EC"/>
</dbReference>
<dbReference type="InterPro" id="IPR032387">
    <property type="entry name" value="ACAS_N"/>
</dbReference>
<dbReference type="OrthoDB" id="9766486at2"/>
<dbReference type="InterPro" id="IPR000873">
    <property type="entry name" value="AMP-dep_synth/lig_dom"/>
</dbReference>
<dbReference type="InterPro" id="IPR025110">
    <property type="entry name" value="AMP-bd_C"/>
</dbReference>
<evidence type="ECO:0000313" key="8">
    <source>
        <dbReference type="EMBL" id="MQY50945.1"/>
    </source>
</evidence>
<dbReference type="Pfam" id="PF00501">
    <property type="entry name" value="AMP-binding"/>
    <property type="match status" value="1"/>
</dbReference>
<feature type="domain" description="AMP-dependent synthetase/ligase" evidence="5">
    <location>
        <begin position="126"/>
        <end position="506"/>
    </location>
</feature>
<dbReference type="GO" id="GO:0005524">
    <property type="term" value="F:ATP binding"/>
    <property type="evidence" value="ECO:0007669"/>
    <property type="project" value="UniProtKB-KW"/>
</dbReference>
<dbReference type="InterPro" id="IPR020845">
    <property type="entry name" value="AMP-binding_CS"/>
</dbReference>
<dbReference type="NCBIfam" id="TIGR01217">
    <property type="entry name" value="ac_ac_CoA_syn"/>
    <property type="match status" value="1"/>
</dbReference>
<sequence length="684" mass="74851">MLDGNVRPPFAAEAETPLWQASPQRRADSGMAAFITTVRERYSAPVDDYESLWRWSVEQPEDFWRAVWVECGVLGDPGSIVLENAQAMPGARWFPQARLNYAQNLLRPALGDAASAGKALDEAQDALVFRGEEPGRRRLSRRQLRAEASRFAQALRGAGVESGDRVAGYLPNMPEAIIAMLATASLGAIWSSASPDFGVSGVLDRFGQIAPKVLVCVDGYRYNGKRVDCMAKNAEIAARLPSLRASVVVAWQGAATAQALASVAGGVLWDDFVAPYSPAEIDFAPLPFAHPLFIMFSSGTTGIPKCIVHSHGGALLQHLKEHQLHSDIRPGDRVFYFTTCGWMMWNWLASALASQATLLLYDGSPFAVGESGVPGTVLFDYADAEGMTHFGTSAKFIDALAKNALSPRHSHRLEALRVIFSTGSPLAPESFDYVYREIKQDVLLASISGGTDILSCFALGCPIRPVWRGELQCRGLGMAVDVFDDAGQLLTPGSGQRGELVCRQPFPAMPVGFWNDHDGKLYRAAYFERFPGVWCHGDFVELTRHDGLIIHGRSDAVLNPGGVRIGTAEIYRQVEQVPEVLEALVIGQDWEDDVRVVLFVCLRPGTALNDELATRIRQQIRANTTPRHVPAKILHVAEIPRTKSGKIVELAVRNVVHGRPVKNIEALANPEALEHFRDRPELAF</sequence>
<comment type="similarity">
    <text evidence="1">Belongs to the ATP-dependent AMP-binding enzyme family.</text>
</comment>
<gene>
    <name evidence="8" type="ORF">GHK24_04020</name>
</gene>
<reference evidence="8 9" key="1">
    <citation type="submission" date="2019-10" db="EMBL/GenBank/DDBJ databases">
        <title>Whole-genome sequence of the purple nonsulfur photosynthetic bacterium Rhodocyclus tenuis.</title>
        <authorList>
            <person name="Kyndt J.A."/>
            <person name="Meyer T.E."/>
        </authorList>
    </citation>
    <scope>NUCLEOTIDE SEQUENCE [LARGE SCALE GENOMIC DNA]</scope>
    <source>
        <strain evidence="8 9">DSM 110</strain>
    </source>
</reference>
<dbReference type="Gene3D" id="3.40.50.12780">
    <property type="entry name" value="N-terminal domain of ligase-like"/>
    <property type="match status" value="1"/>
</dbReference>
<evidence type="ECO:0000259" key="7">
    <source>
        <dbReference type="Pfam" id="PF16177"/>
    </source>
</evidence>
<dbReference type="InterPro" id="IPR042099">
    <property type="entry name" value="ANL_N_sf"/>
</dbReference>
<dbReference type="InterPro" id="IPR045851">
    <property type="entry name" value="AMP-bd_C_sf"/>
</dbReference>
<proteinExistence type="inferred from homology"/>
<accession>A0A6L5JU58</accession>
<evidence type="ECO:0000256" key="3">
    <source>
        <dbReference type="ARBA" id="ARBA00022741"/>
    </source>
</evidence>
<dbReference type="EC" id="6.2.1.16" evidence="8"/>
<dbReference type="Pfam" id="PF13193">
    <property type="entry name" value="AMP-binding_C"/>
    <property type="match status" value="1"/>
</dbReference>
<keyword evidence="2 8" id="KW-0436">Ligase</keyword>
<keyword evidence="3" id="KW-0547">Nucleotide-binding</keyword>
<dbReference type="Proteomes" id="UP000480275">
    <property type="component" value="Unassembled WGS sequence"/>
</dbReference>
<dbReference type="PROSITE" id="PS00455">
    <property type="entry name" value="AMP_BINDING"/>
    <property type="match status" value="1"/>
</dbReference>
<evidence type="ECO:0000256" key="1">
    <source>
        <dbReference type="ARBA" id="ARBA00006432"/>
    </source>
</evidence>
<name>A0A6L5JU58_RHOTE</name>
<evidence type="ECO:0000256" key="2">
    <source>
        <dbReference type="ARBA" id="ARBA00022598"/>
    </source>
</evidence>
<dbReference type="Gene3D" id="3.30.300.30">
    <property type="match status" value="1"/>
</dbReference>
<dbReference type="EMBL" id="WIXJ01000002">
    <property type="protein sequence ID" value="MQY50945.1"/>
    <property type="molecule type" value="Genomic_DNA"/>
</dbReference>
<evidence type="ECO:0000256" key="4">
    <source>
        <dbReference type="ARBA" id="ARBA00022840"/>
    </source>
</evidence>
<keyword evidence="4" id="KW-0067">ATP-binding</keyword>
<feature type="domain" description="AMP-binding enzyme C-terminal" evidence="6">
    <location>
        <begin position="576"/>
        <end position="646"/>
    </location>
</feature>
<comment type="caution">
    <text evidence="8">The sequence shown here is derived from an EMBL/GenBank/DDBJ whole genome shotgun (WGS) entry which is preliminary data.</text>
</comment>
<protein>
    <submittedName>
        <fullName evidence="8">Acetoacetate--CoA ligase</fullName>
        <ecNumber evidence="8">6.2.1.16</ecNumber>
    </submittedName>
</protein>
<dbReference type="GO" id="GO:0006629">
    <property type="term" value="P:lipid metabolic process"/>
    <property type="evidence" value="ECO:0007669"/>
    <property type="project" value="InterPro"/>
</dbReference>
<dbReference type="Pfam" id="PF16177">
    <property type="entry name" value="ACAS_N"/>
    <property type="match status" value="1"/>
</dbReference>
<organism evidence="8 9">
    <name type="scientific">Rhodocyclus tenuis</name>
    <name type="common">Rhodospirillum tenue</name>
    <dbReference type="NCBI Taxonomy" id="1066"/>
    <lineage>
        <taxon>Bacteria</taxon>
        <taxon>Pseudomonadati</taxon>
        <taxon>Pseudomonadota</taxon>
        <taxon>Betaproteobacteria</taxon>
        <taxon>Rhodocyclales</taxon>
        <taxon>Rhodocyclaceae</taxon>
        <taxon>Rhodocyclus</taxon>
    </lineage>
</organism>
<dbReference type="SUPFAM" id="SSF56801">
    <property type="entry name" value="Acetyl-CoA synthetase-like"/>
    <property type="match status" value="1"/>
</dbReference>
<dbReference type="NCBIfam" id="NF002937">
    <property type="entry name" value="PRK03584.1"/>
    <property type="match status" value="1"/>
</dbReference>
<dbReference type="InterPro" id="IPR005914">
    <property type="entry name" value="Acac_CoA_synth"/>
</dbReference>